<gene>
    <name evidence="1" type="ORF">HPP92_022524</name>
</gene>
<dbReference type="Proteomes" id="UP000636800">
    <property type="component" value="Chromosome 12"/>
</dbReference>
<reference evidence="1 2" key="1">
    <citation type="journal article" date="2020" name="Nat. Food">
        <title>A phased Vanilla planifolia genome enables genetic improvement of flavour and production.</title>
        <authorList>
            <person name="Hasing T."/>
            <person name="Tang H."/>
            <person name="Brym M."/>
            <person name="Khazi F."/>
            <person name="Huang T."/>
            <person name="Chambers A.H."/>
        </authorList>
    </citation>
    <scope>NUCLEOTIDE SEQUENCE [LARGE SCALE GENOMIC DNA]</scope>
    <source>
        <tissue evidence="1">Leaf</tissue>
    </source>
</reference>
<comment type="caution">
    <text evidence="1">The sequence shown here is derived from an EMBL/GenBank/DDBJ whole genome shotgun (WGS) entry which is preliminary data.</text>
</comment>
<dbReference type="EMBL" id="JADCNL010000012">
    <property type="protein sequence ID" value="KAG0457367.1"/>
    <property type="molecule type" value="Genomic_DNA"/>
</dbReference>
<keyword evidence="2" id="KW-1185">Reference proteome</keyword>
<sequence length="58" mass="6352">MCINLLRGHQFSGCISSSLESLQLQSCFTIKEMSEGDGLSSARFPSIAQPIRRFSSAK</sequence>
<dbReference type="OrthoDB" id="1911848at2759"/>
<name>A0A835PTP3_VANPL</name>
<dbReference type="AlphaFoldDB" id="A0A835PTP3"/>
<proteinExistence type="predicted"/>
<protein>
    <submittedName>
        <fullName evidence="1">Uncharacterized protein</fullName>
    </submittedName>
</protein>
<organism evidence="1 2">
    <name type="scientific">Vanilla planifolia</name>
    <name type="common">Vanilla</name>
    <dbReference type="NCBI Taxonomy" id="51239"/>
    <lineage>
        <taxon>Eukaryota</taxon>
        <taxon>Viridiplantae</taxon>
        <taxon>Streptophyta</taxon>
        <taxon>Embryophyta</taxon>
        <taxon>Tracheophyta</taxon>
        <taxon>Spermatophyta</taxon>
        <taxon>Magnoliopsida</taxon>
        <taxon>Liliopsida</taxon>
        <taxon>Asparagales</taxon>
        <taxon>Orchidaceae</taxon>
        <taxon>Vanilloideae</taxon>
        <taxon>Vanilleae</taxon>
        <taxon>Vanilla</taxon>
    </lineage>
</organism>
<evidence type="ECO:0000313" key="1">
    <source>
        <dbReference type="EMBL" id="KAG0457367.1"/>
    </source>
</evidence>
<accession>A0A835PTP3</accession>
<evidence type="ECO:0000313" key="2">
    <source>
        <dbReference type="Proteomes" id="UP000636800"/>
    </source>
</evidence>